<dbReference type="PROSITE" id="PS00070">
    <property type="entry name" value="ALDEHYDE_DEHYDR_CYS"/>
    <property type="match status" value="1"/>
</dbReference>
<dbReference type="Gene3D" id="3.40.309.10">
    <property type="entry name" value="Aldehyde Dehydrogenase, Chain A, domain 2"/>
    <property type="match status" value="1"/>
</dbReference>
<dbReference type="Gene3D" id="3.40.605.10">
    <property type="entry name" value="Aldehyde Dehydrogenase, Chain A, domain 1"/>
    <property type="match status" value="1"/>
</dbReference>
<dbReference type="SUPFAM" id="SSF53720">
    <property type="entry name" value="ALDH-like"/>
    <property type="match status" value="1"/>
</dbReference>
<dbReference type="InterPro" id="IPR047110">
    <property type="entry name" value="GABD/Sad-like"/>
</dbReference>
<dbReference type="Pfam" id="PF00171">
    <property type="entry name" value="Aldedh"/>
    <property type="match status" value="1"/>
</dbReference>
<comment type="similarity">
    <text evidence="1">Belongs to the aldehyde dehydrogenase family.</text>
</comment>
<dbReference type="EMBL" id="JBBEGM010000022">
    <property type="protein sequence ID" value="MEJ2865817.1"/>
    <property type="molecule type" value="Genomic_DNA"/>
</dbReference>
<gene>
    <name evidence="5" type="ORF">WCD58_31995</name>
</gene>
<evidence type="ECO:0000259" key="4">
    <source>
        <dbReference type="Pfam" id="PF00171"/>
    </source>
</evidence>
<dbReference type="InterPro" id="IPR044148">
    <property type="entry name" value="ALDH_GabD1-like"/>
</dbReference>
<reference evidence="5 6" key="1">
    <citation type="submission" date="2024-03" db="EMBL/GenBank/DDBJ databases">
        <title>Actinomycetospora sp. OC33-EN07, a novel actinomycete isolated from wild orchid (Aerides multiflora).</title>
        <authorList>
            <person name="Suriyachadkun C."/>
        </authorList>
    </citation>
    <scope>NUCLEOTIDE SEQUENCE [LARGE SCALE GENOMIC DNA]</scope>
    <source>
        <strain evidence="5 6">OC33-EN07</strain>
    </source>
</reference>
<proteinExistence type="inferred from homology"/>
<dbReference type="PANTHER" id="PTHR43217">
    <property type="entry name" value="SUCCINATE SEMIALDEHYDE DEHYDROGENASE [NAD(P)+] SAD"/>
    <property type="match status" value="1"/>
</dbReference>
<keyword evidence="6" id="KW-1185">Reference proteome</keyword>
<comment type="caution">
    <text evidence="5">The sequence shown here is derived from an EMBL/GenBank/DDBJ whole genome shotgun (WGS) entry which is preliminary data.</text>
</comment>
<organism evidence="5 6">
    <name type="scientific">Actinomycetospora flava</name>
    <dbReference type="NCBI Taxonomy" id="3129232"/>
    <lineage>
        <taxon>Bacteria</taxon>
        <taxon>Bacillati</taxon>
        <taxon>Actinomycetota</taxon>
        <taxon>Actinomycetes</taxon>
        <taxon>Pseudonocardiales</taxon>
        <taxon>Pseudonocardiaceae</taxon>
        <taxon>Actinomycetospora</taxon>
    </lineage>
</organism>
<evidence type="ECO:0000256" key="2">
    <source>
        <dbReference type="ARBA" id="ARBA00022857"/>
    </source>
</evidence>
<evidence type="ECO:0000256" key="3">
    <source>
        <dbReference type="ARBA" id="ARBA00023002"/>
    </source>
</evidence>
<sequence>MAIATTNPATGETVKEFDALTDAQLEEKLQRAWDAFQTYRDTTFEQRAGWLRAAADIFDAENERLAELATLEMGKTFVAAKAEVTKCALGCRWYADHAAEDLADVEWPKPKSAPEHARIFTRYQPLGPVLAVMPWNFPYWQVLRFAAPALMAGNVGLLKHASNVPQVALAIEDVLRRAGFPDGAFQTLLVGSSVIEGIIDDDRVRAVTLTGSEPAGREVGARAGHNVKTSVLELGGSDPFIVMPSADLDATVEAGVSSRLLNNGQSCINAKRFILHTDIADEFTQKLVAKFESLTVGDPMDENTDVGPLSGSQSLEELDQQVQDSVAAGAKLLTGGKPSGGAGNYYPPTILAEIPKEARAYYEELFGPVALVHRATDVDDAIRIANDSDFGLGGSAWTNDEAEKERFATEVESGMVYVNKITESTPEVPFGGAKNSGYGRELASFGPQSFVNAKTIWIQ</sequence>
<name>A0ABU8MEP5_9PSEU</name>
<evidence type="ECO:0000313" key="6">
    <source>
        <dbReference type="Proteomes" id="UP001369736"/>
    </source>
</evidence>
<protein>
    <submittedName>
        <fullName evidence="5">Aldehyde dehydrogenase family protein</fullName>
    </submittedName>
</protein>
<dbReference type="InterPro" id="IPR016163">
    <property type="entry name" value="Ald_DH_C"/>
</dbReference>
<dbReference type="InterPro" id="IPR016162">
    <property type="entry name" value="Ald_DH_N"/>
</dbReference>
<dbReference type="InterPro" id="IPR015590">
    <property type="entry name" value="Aldehyde_DH_dom"/>
</dbReference>
<evidence type="ECO:0000313" key="5">
    <source>
        <dbReference type="EMBL" id="MEJ2865817.1"/>
    </source>
</evidence>
<dbReference type="Proteomes" id="UP001369736">
    <property type="component" value="Unassembled WGS sequence"/>
</dbReference>
<dbReference type="InterPro" id="IPR016161">
    <property type="entry name" value="Ald_DH/histidinol_DH"/>
</dbReference>
<evidence type="ECO:0000256" key="1">
    <source>
        <dbReference type="ARBA" id="ARBA00009986"/>
    </source>
</evidence>
<dbReference type="PANTHER" id="PTHR43217:SF1">
    <property type="entry name" value="SUCCINATE SEMIALDEHYDE DEHYDROGENASE [NAD(P)+] SAD"/>
    <property type="match status" value="1"/>
</dbReference>
<dbReference type="RefSeq" id="WP_337707195.1">
    <property type="nucleotide sequence ID" value="NZ_JBBEGM010000022.1"/>
</dbReference>
<dbReference type="InterPro" id="IPR016160">
    <property type="entry name" value="Ald_DH_CS_CYS"/>
</dbReference>
<feature type="domain" description="Aldehyde dehydrogenase" evidence="4">
    <location>
        <begin position="3"/>
        <end position="456"/>
    </location>
</feature>
<dbReference type="CDD" id="cd07100">
    <property type="entry name" value="ALDH_SSADH1_GabD1"/>
    <property type="match status" value="1"/>
</dbReference>
<keyword evidence="3" id="KW-0560">Oxidoreductase</keyword>
<accession>A0ABU8MEP5</accession>
<keyword evidence="2" id="KW-0521">NADP</keyword>